<protein>
    <recommendedName>
        <fullName evidence="2">DUF1153 domain-containing protein</fullName>
    </recommendedName>
</protein>
<dbReference type="SUPFAM" id="SSF48295">
    <property type="entry name" value="TrpR-like"/>
    <property type="match status" value="1"/>
</dbReference>
<accession>A0A3B0RHC7</accession>
<dbReference type="AlphaFoldDB" id="A0A3B0RHC7"/>
<dbReference type="InterPro" id="IPR009534">
    <property type="entry name" value="DUF1153"/>
</dbReference>
<dbReference type="EMBL" id="UOED01000027">
    <property type="protein sequence ID" value="VAV87578.1"/>
    <property type="molecule type" value="Genomic_DNA"/>
</dbReference>
<proteinExistence type="predicted"/>
<dbReference type="Pfam" id="PF06627">
    <property type="entry name" value="DUF1153"/>
    <property type="match status" value="1"/>
</dbReference>
<evidence type="ECO:0008006" key="2">
    <source>
        <dbReference type="Google" id="ProtNLM"/>
    </source>
</evidence>
<dbReference type="InterPro" id="IPR010921">
    <property type="entry name" value="Trp_repressor/repl_initiator"/>
</dbReference>
<gene>
    <name evidence="1" type="ORF">MNBD_ALPHA02-575</name>
</gene>
<dbReference type="InterPro" id="IPR036388">
    <property type="entry name" value="WH-like_DNA-bd_sf"/>
</dbReference>
<sequence length="93" mass="10390">MSAAPVLGPTGEPLTLADLPPTNTKRWVIRRKAEVVAAVRGGLLSLEDACKKYTLSVEEFLSWQRAIDKDGLLGLRVTRVQEYRENTSHRLDN</sequence>
<reference evidence="1" key="1">
    <citation type="submission" date="2018-06" db="EMBL/GenBank/DDBJ databases">
        <authorList>
            <person name="Zhirakovskaya E."/>
        </authorList>
    </citation>
    <scope>NUCLEOTIDE SEQUENCE</scope>
</reference>
<dbReference type="Gene3D" id="1.10.10.10">
    <property type="entry name" value="Winged helix-like DNA-binding domain superfamily/Winged helix DNA-binding domain"/>
    <property type="match status" value="1"/>
</dbReference>
<evidence type="ECO:0000313" key="1">
    <source>
        <dbReference type="EMBL" id="VAV87578.1"/>
    </source>
</evidence>
<dbReference type="GO" id="GO:0043565">
    <property type="term" value="F:sequence-specific DNA binding"/>
    <property type="evidence" value="ECO:0007669"/>
    <property type="project" value="InterPro"/>
</dbReference>
<name>A0A3B0RHC7_9ZZZZ</name>
<organism evidence="1">
    <name type="scientific">hydrothermal vent metagenome</name>
    <dbReference type="NCBI Taxonomy" id="652676"/>
    <lineage>
        <taxon>unclassified sequences</taxon>
        <taxon>metagenomes</taxon>
        <taxon>ecological metagenomes</taxon>
    </lineage>
</organism>